<reference evidence="3" key="1">
    <citation type="journal article" date="2013" name="Science">
        <title>The Amborella genome and the evolution of flowering plants.</title>
        <authorList>
            <consortium name="Amborella Genome Project"/>
        </authorList>
    </citation>
    <scope>NUCLEOTIDE SEQUENCE [LARGE SCALE GENOMIC DNA]</scope>
</reference>
<accession>W1NNI8</accession>
<dbReference type="HOGENOM" id="CLU_1191292_0_0_1"/>
<dbReference type="Gramene" id="ERM97347">
    <property type="protein sequence ID" value="ERM97347"/>
    <property type="gene ID" value="AMTR_s00073p00161500"/>
</dbReference>
<evidence type="ECO:0000313" key="2">
    <source>
        <dbReference type="EMBL" id="ERM97347.1"/>
    </source>
</evidence>
<proteinExistence type="predicted"/>
<dbReference type="Proteomes" id="UP000017836">
    <property type="component" value="Unassembled WGS sequence"/>
</dbReference>
<organism evidence="2 3">
    <name type="scientific">Amborella trichopoda</name>
    <dbReference type="NCBI Taxonomy" id="13333"/>
    <lineage>
        <taxon>Eukaryota</taxon>
        <taxon>Viridiplantae</taxon>
        <taxon>Streptophyta</taxon>
        <taxon>Embryophyta</taxon>
        <taxon>Tracheophyta</taxon>
        <taxon>Spermatophyta</taxon>
        <taxon>Magnoliopsida</taxon>
        <taxon>Amborellales</taxon>
        <taxon>Amborellaceae</taxon>
        <taxon>Amborella</taxon>
    </lineage>
</organism>
<gene>
    <name evidence="2" type="ORF">AMTR_s00073p00161500</name>
</gene>
<evidence type="ECO:0000313" key="3">
    <source>
        <dbReference type="Proteomes" id="UP000017836"/>
    </source>
</evidence>
<feature type="region of interest" description="Disordered" evidence="1">
    <location>
        <begin position="112"/>
        <end position="136"/>
    </location>
</feature>
<keyword evidence="3" id="KW-1185">Reference proteome</keyword>
<dbReference type="AlphaFoldDB" id="W1NNI8"/>
<dbReference type="EMBL" id="KI396509">
    <property type="protein sequence ID" value="ERM97347.1"/>
    <property type="molecule type" value="Genomic_DNA"/>
</dbReference>
<sequence>MYFDPSARVWDLDMESTATSCPRPGVSNGHIVGPHVSIPWDYGTQIQLKTMVKSPNYFYGYPRDYRPDVGVIKVCIQAFDGNQANDLSVASLGIPVAPAQPHKETSLRHSTSKASSTHNSCGVDHTPLRTTPPNVGVVGDPSMAQIPLRISPPMVGSTIDQVVIVQVVLQAMGNPSLGHAVNLSAQPNSGSPQFGSMKPNPRCCLANPHSTHHIPSTININTILNLRELHLPL</sequence>
<evidence type="ECO:0000256" key="1">
    <source>
        <dbReference type="SAM" id="MobiDB-lite"/>
    </source>
</evidence>
<name>W1NNI8_AMBTC</name>
<protein>
    <submittedName>
        <fullName evidence="2">Uncharacterized protein</fullName>
    </submittedName>
</protein>